<proteinExistence type="predicted"/>
<evidence type="ECO:0000313" key="2">
    <source>
        <dbReference type="Proteomes" id="UP001060215"/>
    </source>
</evidence>
<keyword evidence="2" id="KW-1185">Reference proteome</keyword>
<gene>
    <name evidence="1" type="ORF">LOK49_LG10G02336</name>
</gene>
<evidence type="ECO:0000313" key="1">
    <source>
        <dbReference type="EMBL" id="KAI7997072.1"/>
    </source>
</evidence>
<dbReference type="EMBL" id="CM045767">
    <property type="protein sequence ID" value="KAI7997072.1"/>
    <property type="molecule type" value="Genomic_DNA"/>
</dbReference>
<dbReference type="Proteomes" id="UP001060215">
    <property type="component" value="Chromosome 10"/>
</dbReference>
<organism evidence="1 2">
    <name type="scientific">Camellia lanceoleosa</name>
    <dbReference type="NCBI Taxonomy" id="1840588"/>
    <lineage>
        <taxon>Eukaryota</taxon>
        <taxon>Viridiplantae</taxon>
        <taxon>Streptophyta</taxon>
        <taxon>Embryophyta</taxon>
        <taxon>Tracheophyta</taxon>
        <taxon>Spermatophyta</taxon>
        <taxon>Magnoliopsida</taxon>
        <taxon>eudicotyledons</taxon>
        <taxon>Gunneridae</taxon>
        <taxon>Pentapetalae</taxon>
        <taxon>asterids</taxon>
        <taxon>Ericales</taxon>
        <taxon>Theaceae</taxon>
        <taxon>Camellia</taxon>
    </lineage>
</organism>
<reference evidence="1 2" key="1">
    <citation type="journal article" date="2022" name="Plant J.">
        <title>Chromosome-level genome of Camellia lanceoleosa provides a valuable resource for understanding genome evolution and self-incompatibility.</title>
        <authorList>
            <person name="Gong W."/>
            <person name="Xiao S."/>
            <person name="Wang L."/>
            <person name="Liao Z."/>
            <person name="Chang Y."/>
            <person name="Mo W."/>
            <person name="Hu G."/>
            <person name="Li W."/>
            <person name="Zhao G."/>
            <person name="Zhu H."/>
            <person name="Hu X."/>
            <person name="Ji K."/>
            <person name="Xiang X."/>
            <person name="Song Q."/>
            <person name="Yuan D."/>
            <person name="Jin S."/>
            <person name="Zhang L."/>
        </authorList>
    </citation>
    <scope>NUCLEOTIDE SEQUENCE [LARGE SCALE GENOMIC DNA]</scope>
    <source>
        <strain evidence="1">SQ_2022a</strain>
    </source>
</reference>
<name>A0ACC0G9L2_9ERIC</name>
<sequence>MAKFASLLLLALLAISMVATIARKADATAAFGLNIYSGNTERDAMHFQDIASAAQYHLSRQLSGQGSLKSYQCPSQCQRRCSQTQYKKPCLFFCNKCCSKCLCVPPGYYGNKGMCPLLQQLEDQERKPQVCVCDILGHLKRWDCTSKIVVRQVQIKKLSKVCNGIWNWSAELHLESSILDNTVRLPTESGLSWCSWKVCHYGEKRFLLKSIMVIKRPSRIEKGKGIGIESDSNHDNSQYLLQDDMVSFLDPFEIAFINNTLDDDFRFDWEKVEQTFQNRDFATMDEDIGMNGNAFSKFPSRFLSDFPIKCGTRVDSSKKGSIRKHTFV</sequence>
<comment type="caution">
    <text evidence="1">The sequence shown here is derived from an EMBL/GenBank/DDBJ whole genome shotgun (WGS) entry which is preliminary data.</text>
</comment>
<protein>
    <submittedName>
        <fullName evidence="1">Gibberellin-regulated protein 6</fullName>
    </submittedName>
</protein>
<accession>A0ACC0G9L2</accession>